<comment type="caution">
    <text evidence="2">The sequence shown here is derived from an EMBL/GenBank/DDBJ whole genome shotgun (WGS) entry which is preliminary data.</text>
</comment>
<keyword evidence="1" id="KW-0472">Membrane</keyword>
<evidence type="ECO:0000256" key="1">
    <source>
        <dbReference type="SAM" id="Phobius"/>
    </source>
</evidence>
<organism evidence="2 3">
    <name type="scientific">Ignelater luminosus</name>
    <name type="common">Cucubano</name>
    <name type="synonym">Pyrophorus luminosus</name>
    <dbReference type="NCBI Taxonomy" id="2038154"/>
    <lineage>
        <taxon>Eukaryota</taxon>
        <taxon>Metazoa</taxon>
        <taxon>Ecdysozoa</taxon>
        <taxon>Arthropoda</taxon>
        <taxon>Hexapoda</taxon>
        <taxon>Insecta</taxon>
        <taxon>Pterygota</taxon>
        <taxon>Neoptera</taxon>
        <taxon>Endopterygota</taxon>
        <taxon>Coleoptera</taxon>
        <taxon>Polyphaga</taxon>
        <taxon>Elateriformia</taxon>
        <taxon>Elateroidea</taxon>
        <taxon>Elateridae</taxon>
        <taxon>Agrypninae</taxon>
        <taxon>Pyrophorini</taxon>
        <taxon>Ignelater</taxon>
    </lineage>
</organism>
<dbReference type="Proteomes" id="UP000801492">
    <property type="component" value="Unassembled WGS sequence"/>
</dbReference>
<evidence type="ECO:0008006" key="4">
    <source>
        <dbReference type="Google" id="ProtNLM"/>
    </source>
</evidence>
<feature type="transmembrane region" description="Helical" evidence="1">
    <location>
        <begin position="50"/>
        <end position="67"/>
    </location>
</feature>
<proteinExistence type="predicted"/>
<accession>A0A8K0G0D0</accession>
<reference evidence="2" key="1">
    <citation type="submission" date="2019-08" db="EMBL/GenBank/DDBJ databases">
        <title>The genome of the North American firefly Photinus pyralis.</title>
        <authorList>
            <consortium name="Photinus pyralis genome working group"/>
            <person name="Fallon T.R."/>
            <person name="Sander Lower S.E."/>
            <person name="Weng J.-K."/>
        </authorList>
    </citation>
    <scope>NUCLEOTIDE SEQUENCE</scope>
    <source>
        <strain evidence="2">TRF0915ILg1</strain>
        <tissue evidence="2">Whole body</tissue>
    </source>
</reference>
<keyword evidence="1" id="KW-1133">Transmembrane helix</keyword>
<gene>
    <name evidence="2" type="ORF">ILUMI_24732</name>
</gene>
<evidence type="ECO:0000313" key="2">
    <source>
        <dbReference type="EMBL" id="KAF2881446.1"/>
    </source>
</evidence>
<dbReference type="EMBL" id="VTPC01090739">
    <property type="protein sequence ID" value="KAF2881446.1"/>
    <property type="molecule type" value="Genomic_DNA"/>
</dbReference>
<keyword evidence="1" id="KW-0812">Transmembrane</keyword>
<protein>
    <recommendedName>
        <fullName evidence="4">Transmembrane protein</fullName>
    </recommendedName>
</protein>
<feature type="transmembrane region" description="Helical" evidence="1">
    <location>
        <begin position="24"/>
        <end position="44"/>
    </location>
</feature>
<evidence type="ECO:0000313" key="3">
    <source>
        <dbReference type="Proteomes" id="UP000801492"/>
    </source>
</evidence>
<keyword evidence="3" id="KW-1185">Reference proteome</keyword>
<name>A0A8K0G0D0_IGNLU</name>
<sequence length="121" mass="14795">MYITDYIFHTYWCCAFTLRTGCQIIGWVTIALSISEIIFVFFLYKDDTKYWWMVIYTIHVILSALITSPQNLKYFKSYQVRYLKLRNVLNIYFIIVLISYMMQVRKEKEEEEEMRSEDSLY</sequence>
<feature type="transmembrane region" description="Helical" evidence="1">
    <location>
        <begin position="88"/>
        <end position="104"/>
    </location>
</feature>
<dbReference type="AlphaFoldDB" id="A0A8K0G0D0"/>